<dbReference type="AlphaFoldDB" id="A0AB34JCG9"/>
<sequence>MQAAAEAGAELRPGMIDYKVALDAEMKKINSLPLVNSVVLSLPRASLRSPSARVCDPGIVTCLPIRHVVVVVVVVVIVVVVVVLVVVVVVVVLVAPVDNETGAFLFCTACEEPMTDDAGEVRTGKAVHSCRQ</sequence>
<accession>A0AB34JCG9</accession>
<feature type="transmembrane region" description="Helical" evidence="1">
    <location>
        <begin position="68"/>
        <end position="95"/>
    </location>
</feature>
<keyword evidence="3" id="KW-1185">Reference proteome</keyword>
<gene>
    <name evidence="2" type="ORF">AB1Y20_003042</name>
</gene>
<proteinExistence type="predicted"/>
<reference evidence="2 3" key="1">
    <citation type="journal article" date="2024" name="Science">
        <title>Giant polyketide synthase enzymes in the biosynthesis of giant marine polyether toxins.</title>
        <authorList>
            <person name="Fallon T.R."/>
            <person name="Shende V.V."/>
            <person name="Wierzbicki I.H."/>
            <person name="Pendleton A.L."/>
            <person name="Watervoot N.F."/>
            <person name="Auber R.P."/>
            <person name="Gonzalez D.J."/>
            <person name="Wisecaver J.H."/>
            <person name="Moore B.S."/>
        </authorList>
    </citation>
    <scope>NUCLEOTIDE SEQUENCE [LARGE SCALE GENOMIC DNA]</scope>
    <source>
        <strain evidence="2 3">12B1</strain>
    </source>
</reference>
<keyword evidence="1" id="KW-0812">Transmembrane</keyword>
<name>A0AB34JCG9_PRYPA</name>
<dbReference type="Proteomes" id="UP001515480">
    <property type="component" value="Unassembled WGS sequence"/>
</dbReference>
<evidence type="ECO:0000256" key="1">
    <source>
        <dbReference type="SAM" id="Phobius"/>
    </source>
</evidence>
<protein>
    <submittedName>
        <fullName evidence="2">Uncharacterized protein</fullName>
    </submittedName>
</protein>
<comment type="caution">
    <text evidence="2">The sequence shown here is derived from an EMBL/GenBank/DDBJ whole genome shotgun (WGS) entry which is preliminary data.</text>
</comment>
<evidence type="ECO:0000313" key="2">
    <source>
        <dbReference type="EMBL" id="KAL1518758.1"/>
    </source>
</evidence>
<evidence type="ECO:0000313" key="3">
    <source>
        <dbReference type="Proteomes" id="UP001515480"/>
    </source>
</evidence>
<dbReference type="EMBL" id="JBGBPQ010000010">
    <property type="protein sequence ID" value="KAL1518758.1"/>
    <property type="molecule type" value="Genomic_DNA"/>
</dbReference>
<keyword evidence="1" id="KW-0472">Membrane</keyword>
<organism evidence="2 3">
    <name type="scientific">Prymnesium parvum</name>
    <name type="common">Toxic golden alga</name>
    <dbReference type="NCBI Taxonomy" id="97485"/>
    <lineage>
        <taxon>Eukaryota</taxon>
        <taxon>Haptista</taxon>
        <taxon>Haptophyta</taxon>
        <taxon>Prymnesiophyceae</taxon>
        <taxon>Prymnesiales</taxon>
        <taxon>Prymnesiaceae</taxon>
        <taxon>Prymnesium</taxon>
    </lineage>
</organism>
<keyword evidence="1" id="KW-1133">Transmembrane helix</keyword>